<sequence>MADRWPDETVGVAQACFLDDAIAARLGVKGNPWSNRVWADVIEAAPRGPNPGSRAVIGAGPLLGDVLRLSDDPFLKELGAEVLDEQPIVSIGDISGAVYDLVCASLGDRPAVVTVPPDHCGG</sequence>
<protein>
    <submittedName>
        <fullName evidence="1">Uncharacterized protein</fullName>
    </submittedName>
</protein>
<dbReference type="EMBL" id="JACHXE010000015">
    <property type="protein sequence ID" value="MBB3081672.1"/>
    <property type="molecule type" value="Genomic_DNA"/>
</dbReference>
<accession>A0A7W5A015</accession>
<evidence type="ECO:0000313" key="2">
    <source>
        <dbReference type="Proteomes" id="UP000572907"/>
    </source>
</evidence>
<dbReference type="RefSeq" id="WP_184599762.1">
    <property type="nucleotide sequence ID" value="NZ_BMUP01000015.1"/>
</dbReference>
<gene>
    <name evidence="1" type="ORF">FHS41_008230</name>
</gene>
<evidence type="ECO:0000313" key="1">
    <source>
        <dbReference type="EMBL" id="MBB3081672.1"/>
    </source>
</evidence>
<comment type="caution">
    <text evidence="1">The sequence shown here is derived from an EMBL/GenBank/DDBJ whole genome shotgun (WGS) entry which is preliminary data.</text>
</comment>
<dbReference type="AlphaFoldDB" id="A0A7W5A015"/>
<reference evidence="1 2" key="1">
    <citation type="submission" date="2020-08" db="EMBL/GenBank/DDBJ databases">
        <title>Genomic Encyclopedia of Type Strains, Phase III (KMG-III): the genomes of soil and plant-associated and newly described type strains.</title>
        <authorList>
            <person name="Whitman W."/>
        </authorList>
    </citation>
    <scope>NUCLEOTIDE SEQUENCE [LARGE SCALE GENOMIC DNA]</scope>
    <source>
        <strain evidence="1 2">CECT 3237</strain>
    </source>
</reference>
<name>A0A7W5A015_9ACTN</name>
<keyword evidence="2" id="KW-1185">Reference proteome</keyword>
<proteinExistence type="predicted"/>
<organism evidence="1 2">
    <name type="scientific">Streptomyces violarus</name>
    <dbReference type="NCBI Taxonomy" id="67380"/>
    <lineage>
        <taxon>Bacteria</taxon>
        <taxon>Bacillati</taxon>
        <taxon>Actinomycetota</taxon>
        <taxon>Actinomycetes</taxon>
        <taxon>Kitasatosporales</taxon>
        <taxon>Streptomycetaceae</taxon>
        <taxon>Streptomyces</taxon>
    </lineage>
</organism>
<dbReference type="Proteomes" id="UP000572907">
    <property type="component" value="Unassembled WGS sequence"/>
</dbReference>